<sequence>MHARNEWMRPVVIRSVLGSALVISGFLAIAMAAENTPEVAPPRPDKAMYLQPINLQVPRLDEDKTVAYDFDIVYVRTPRQGDDKVSKWAEIAHPVSMDAGGDLMLLHPNGEEEVLVEGGPGSVADPVISLDGEWVYYSLLHDLKVNWAGKHAVAGADIYKLHLPTRKIVQLTQQQFTPNLGAADWSSDFRTGEPGKTHLDYGVFNMGCCPLPDGRLVFTSNRNAFTPPKHNGPTMQLFVMDDDGSNVECIGHMNMGMALHPIVLQDGRILFSTLESQGLRSNLLWGLWSIQPDGANWGPVISAFDTGGAPNAFHFQTQLSDGSIIAEEYYNQNNSGFGAFFKLPPSPASGYAGFGPGRLADNPSLRFGRFYNGKPKLYRLPFTPYGMESLTRFANNGEGPSDYSDLQDRSSPTVGKFTHPSAAPDNHLLTVYTPGPANHQNGLKQPAIDGGLYLIKSGAPIDEPAQMRLIKNDPRYNEQWPRAVVSYERIHGQKQPQVIKPLANDGSLSPHLPAGTPFGLVGTSSMYKRESYPEGGLAPGSVTAGYIEEQDRTGLGGLDPFNTSQNGASLNWFNQGAEAGRYTNDDVHAIRILAMEPTTDRHRGENSGKRFYSHAQERLRVLGEIPVRKFVDGKQPIDPDGHPDTSFLAKIPADTAFTFQTLDRRGMVLNMAQTWHQLRPGEVRQDCGGCHAHSQQPTPFAETVAAQADYKVFDLTQETPLLAARADAPAGPQWDTDQETGLKQVPQAAVDVEYFRDVQPILQRSCVGCHSSKEGKTPAGNLDLDADAEWVNQSNRGNWPGTYYRLAADDRAEFGHKPLIHNGAWRQTNASRYIRKFQSRRSLLVWKLYGERLDGWENDDFPSAEKPGDPETLQHRGEKLENTQANRDRSDLDFRGQAMPPAAAIAAGKAVALSDQERRTIVRWIDLGCPVDLDHDPSDPSASRFGWLCDDQRPTLTLTSPVRGENGPLSQILLGVYDYGSGLDPDSLSVKTDFAVNGAAAGQELAGDLVDHGDGRFSLQLKQPLSSLAAGRITVSVKDRDGNLTQVDRTFTIKPAPAR</sequence>
<keyword evidence="4" id="KW-1185">Reference proteome</keyword>
<dbReference type="OrthoDB" id="221261at2"/>
<dbReference type="Gene3D" id="2.120.10.30">
    <property type="entry name" value="TolB, C-terminal domain"/>
    <property type="match status" value="1"/>
</dbReference>
<gene>
    <name evidence="3" type="ORF">Pla8534_08010</name>
</gene>
<feature type="region of interest" description="Disordered" evidence="1">
    <location>
        <begin position="857"/>
        <end position="889"/>
    </location>
</feature>
<dbReference type="RefSeq" id="WP_145049479.1">
    <property type="nucleotide sequence ID" value="NZ_CP036433.1"/>
</dbReference>
<protein>
    <recommendedName>
        <fullName evidence="2">Hydrazine synthase alpha subunit middle domain-containing protein</fullName>
    </recommendedName>
</protein>
<dbReference type="AlphaFoldDB" id="A0A518DMG4"/>
<organism evidence="3 4">
    <name type="scientific">Lignipirellula cremea</name>
    <dbReference type="NCBI Taxonomy" id="2528010"/>
    <lineage>
        <taxon>Bacteria</taxon>
        <taxon>Pseudomonadati</taxon>
        <taxon>Planctomycetota</taxon>
        <taxon>Planctomycetia</taxon>
        <taxon>Pirellulales</taxon>
        <taxon>Pirellulaceae</taxon>
        <taxon>Lignipirellula</taxon>
    </lineage>
</organism>
<evidence type="ECO:0000256" key="1">
    <source>
        <dbReference type="SAM" id="MobiDB-lite"/>
    </source>
</evidence>
<accession>A0A518DMG4</accession>
<dbReference type="InterPro" id="IPR040698">
    <property type="entry name" value="HZS_alpha_mid"/>
</dbReference>
<name>A0A518DMG4_9BACT</name>
<feature type="compositionally biased region" description="Basic and acidic residues" evidence="1">
    <location>
        <begin position="866"/>
        <end position="889"/>
    </location>
</feature>
<dbReference type="Proteomes" id="UP000317648">
    <property type="component" value="Chromosome"/>
</dbReference>
<feature type="domain" description="Hydrazine synthase alpha subunit middle" evidence="2">
    <location>
        <begin position="587"/>
        <end position="691"/>
    </location>
</feature>
<dbReference type="Pfam" id="PF18582">
    <property type="entry name" value="HZS_alpha"/>
    <property type="match status" value="1"/>
</dbReference>
<dbReference type="KEGG" id="lcre:Pla8534_08010"/>
<reference evidence="3 4" key="1">
    <citation type="submission" date="2019-02" db="EMBL/GenBank/DDBJ databases">
        <title>Deep-cultivation of Planctomycetes and their phenomic and genomic characterization uncovers novel biology.</title>
        <authorList>
            <person name="Wiegand S."/>
            <person name="Jogler M."/>
            <person name="Boedeker C."/>
            <person name="Pinto D."/>
            <person name="Vollmers J."/>
            <person name="Rivas-Marin E."/>
            <person name="Kohn T."/>
            <person name="Peeters S.H."/>
            <person name="Heuer A."/>
            <person name="Rast P."/>
            <person name="Oberbeckmann S."/>
            <person name="Bunk B."/>
            <person name="Jeske O."/>
            <person name="Meyerdierks A."/>
            <person name="Storesund J.E."/>
            <person name="Kallscheuer N."/>
            <person name="Luecker S."/>
            <person name="Lage O.M."/>
            <person name="Pohl T."/>
            <person name="Merkel B.J."/>
            <person name="Hornburger P."/>
            <person name="Mueller R.-W."/>
            <person name="Bruemmer F."/>
            <person name="Labrenz M."/>
            <person name="Spormann A.M."/>
            <person name="Op den Camp H."/>
            <person name="Overmann J."/>
            <person name="Amann R."/>
            <person name="Jetten M.S.M."/>
            <person name="Mascher T."/>
            <person name="Medema M.H."/>
            <person name="Devos D.P."/>
            <person name="Kaster A.-K."/>
            <person name="Ovreas L."/>
            <person name="Rohde M."/>
            <person name="Galperin M.Y."/>
            <person name="Jogler C."/>
        </authorList>
    </citation>
    <scope>NUCLEOTIDE SEQUENCE [LARGE SCALE GENOMIC DNA]</scope>
    <source>
        <strain evidence="3 4">Pla85_3_4</strain>
    </source>
</reference>
<evidence type="ECO:0000313" key="4">
    <source>
        <dbReference type="Proteomes" id="UP000317648"/>
    </source>
</evidence>
<dbReference type="SUPFAM" id="SSF82171">
    <property type="entry name" value="DPP6 N-terminal domain-like"/>
    <property type="match status" value="1"/>
</dbReference>
<evidence type="ECO:0000259" key="2">
    <source>
        <dbReference type="Pfam" id="PF18582"/>
    </source>
</evidence>
<dbReference type="InterPro" id="IPR011042">
    <property type="entry name" value="6-blade_b-propeller_TolB-like"/>
</dbReference>
<dbReference type="EMBL" id="CP036433">
    <property type="protein sequence ID" value="QDU93026.1"/>
    <property type="molecule type" value="Genomic_DNA"/>
</dbReference>
<evidence type="ECO:0000313" key="3">
    <source>
        <dbReference type="EMBL" id="QDU93026.1"/>
    </source>
</evidence>
<proteinExistence type="predicted"/>